<accession>A0A6P1TMT1</accession>
<dbReference type="AlphaFoldDB" id="A0A6P1TMT1"/>
<keyword evidence="5" id="KW-0902">Two-component regulatory system</keyword>
<proteinExistence type="predicted"/>
<evidence type="ECO:0000313" key="14">
    <source>
        <dbReference type="EMBL" id="QHQ61627.1"/>
    </source>
</evidence>
<dbReference type="SUPFAM" id="SSF46689">
    <property type="entry name" value="Homeodomain-like"/>
    <property type="match status" value="2"/>
</dbReference>
<evidence type="ECO:0000256" key="5">
    <source>
        <dbReference type="ARBA" id="ARBA00023012"/>
    </source>
</evidence>
<dbReference type="GO" id="GO:0043565">
    <property type="term" value="F:sequence-specific DNA binding"/>
    <property type="evidence" value="ECO:0007669"/>
    <property type="project" value="InterPro"/>
</dbReference>
<dbReference type="InterPro" id="IPR001789">
    <property type="entry name" value="Sig_transdc_resp-reg_receiver"/>
</dbReference>
<keyword evidence="6" id="KW-0805">Transcription regulation</keyword>
<gene>
    <name evidence="14" type="ORF">Ana3638_13290</name>
</gene>
<dbReference type="InterPro" id="IPR018060">
    <property type="entry name" value="HTH_AraC"/>
</dbReference>
<keyword evidence="8" id="KW-0804">Transcription</keyword>
<evidence type="ECO:0000256" key="3">
    <source>
        <dbReference type="ARBA" id="ARBA00022490"/>
    </source>
</evidence>
<keyword evidence="11" id="KW-0175">Coiled coil</keyword>
<dbReference type="Gene3D" id="1.10.10.60">
    <property type="entry name" value="Homeodomain-like"/>
    <property type="match status" value="2"/>
</dbReference>
<dbReference type="PANTHER" id="PTHR42713:SF3">
    <property type="entry name" value="TRANSCRIPTIONAL REGULATORY PROTEIN HPTR"/>
    <property type="match status" value="1"/>
</dbReference>
<evidence type="ECO:0000256" key="2">
    <source>
        <dbReference type="ARBA" id="ARBA00018672"/>
    </source>
</evidence>
<evidence type="ECO:0000256" key="4">
    <source>
        <dbReference type="ARBA" id="ARBA00022553"/>
    </source>
</evidence>
<dbReference type="InterPro" id="IPR009057">
    <property type="entry name" value="Homeodomain-like_sf"/>
</dbReference>
<dbReference type="KEGG" id="anr:Ana3638_13290"/>
<dbReference type="RefSeq" id="WP_161838452.1">
    <property type="nucleotide sequence ID" value="NZ_CP048000.1"/>
</dbReference>
<comment type="subcellular location">
    <subcellularLocation>
        <location evidence="1">Cytoplasm</location>
    </subcellularLocation>
</comment>
<evidence type="ECO:0000256" key="11">
    <source>
        <dbReference type="SAM" id="Coils"/>
    </source>
</evidence>
<evidence type="ECO:0000259" key="12">
    <source>
        <dbReference type="PROSITE" id="PS01124"/>
    </source>
</evidence>
<feature type="domain" description="HTH araC/xylS-type" evidence="12">
    <location>
        <begin position="426"/>
        <end position="524"/>
    </location>
</feature>
<evidence type="ECO:0000256" key="1">
    <source>
        <dbReference type="ARBA" id="ARBA00004496"/>
    </source>
</evidence>
<evidence type="ECO:0000256" key="9">
    <source>
        <dbReference type="ARBA" id="ARBA00024867"/>
    </source>
</evidence>
<evidence type="ECO:0000256" key="7">
    <source>
        <dbReference type="ARBA" id="ARBA00023125"/>
    </source>
</evidence>
<feature type="domain" description="Response regulatory" evidence="13">
    <location>
        <begin position="3"/>
        <end position="120"/>
    </location>
</feature>
<keyword evidence="4 10" id="KW-0597">Phosphoprotein</keyword>
<evidence type="ECO:0000256" key="8">
    <source>
        <dbReference type="ARBA" id="ARBA00023163"/>
    </source>
</evidence>
<evidence type="ECO:0000313" key="15">
    <source>
        <dbReference type="Proteomes" id="UP000464314"/>
    </source>
</evidence>
<evidence type="ECO:0000259" key="13">
    <source>
        <dbReference type="PROSITE" id="PS50110"/>
    </source>
</evidence>
<dbReference type="SMART" id="SM00448">
    <property type="entry name" value="REC"/>
    <property type="match status" value="1"/>
</dbReference>
<dbReference type="Proteomes" id="UP000464314">
    <property type="component" value="Chromosome"/>
</dbReference>
<sequence length="528" mass="61259">MYKVMIVDDEVLVRVGLKTTINWEAVGFTIVSEASNGEQAYENYQKFKPDVIITDIKMPKQDGLWLVDQIRKDNTEAQILVLTCYDEFTIVRKALKAGANDYILKSEIEDEELVKLMASVKEKLDSQSKNEADKRNEPNLEELKRSLAADLVRKGFNLDDRLYKSLNKVDFPVTDSTFSFMGITVVPNADEQTDLTQVGFAVMNILFEQFHQNEITFIDVQPSNMYLLFIASPNLRAAEIKRMFSAADNGAMQYFNISLNAVFSPVFREIEQAGEVYRDFIEKSSVLFYRLKNPNRILSVDTINFSEPNVSDLKKIYNKNFIEAIGHENVDKVKEMIEEIGQYFEDNQVSPMIVKIFYSNLIGDIFGSYGLYLADREVFETHKSYHYQIEQSDQLKNINRLLQDLTEKLINEIRKVRNYNSKFMINQALNYINYHYMEKISLDDVADEMNVSKHYLSSIFKKETGENMSLYINKLRIEKAKQLLLESDIKIKEVFEKVGYSDQQYFSKVFKKITGKTVVEYKEGMGKK</sequence>
<organism evidence="14 15">
    <name type="scientific">Anaerocolumna sedimenticola</name>
    <dbReference type="NCBI Taxonomy" id="2696063"/>
    <lineage>
        <taxon>Bacteria</taxon>
        <taxon>Bacillati</taxon>
        <taxon>Bacillota</taxon>
        <taxon>Clostridia</taxon>
        <taxon>Lachnospirales</taxon>
        <taxon>Lachnospiraceae</taxon>
        <taxon>Anaerocolumna</taxon>
    </lineage>
</organism>
<name>A0A6P1TMT1_9FIRM</name>
<dbReference type="GO" id="GO:0005737">
    <property type="term" value="C:cytoplasm"/>
    <property type="evidence" value="ECO:0007669"/>
    <property type="project" value="UniProtKB-SubCell"/>
</dbReference>
<evidence type="ECO:0000256" key="6">
    <source>
        <dbReference type="ARBA" id="ARBA00023015"/>
    </source>
</evidence>
<dbReference type="Pfam" id="PF12833">
    <property type="entry name" value="HTH_18"/>
    <property type="match status" value="1"/>
</dbReference>
<dbReference type="Gene3D" id="3.40.50.2300">
    <property type="match status" value="1"/>
</dbReference>
<keyword evidence="3" id="KW-0963">Cytoplasm</keyword>
<feature type="modified residue" description="4-aspartylphosphate" evidence="10">
    <location>
        <position position="55"/>
    </location>
</feature>
<dbReference type="PROSITE" id="PS01124">
    <property type="entry name" value="HTH_ARAC_FAMILY_2"/>
    <property type="match status" value="1"/>
</dbReference>
<dbReference type="SMART" id="SM00342">
    <property type="entry name" value="HTH_ARAC"/>
    <property type="match status" value="1"/>
</dbReference>
<comment type="function">
    <text evidence="9">May play the central regulatory role in sporulation. It may be an element of the effector pathway responsible for the activation of sporulation genes in response to nutritional stress. Spo0A may act in concert with spo0H (a sigma factor) to control the expression of some genes that are critical to the sporulation process.</text>
</comment>
<dbReference type="GO" id="GO:0000160">
    <property type="term" value="P:phosphorelay signal transduction system"/>
    <property type="evidence" value="ECO:0007669"/>
    <property type="project" value="UniProtKB-KW"/>
</dbReference>
<evidence type="ECO:0000256" key="10">
    <source>
        <dbReference type="PROSITE-ProRule" id="PRU00169"/>
    </source>
</evidence>
<dbReference type="PROSITE" id="PS50110">
    <property type="entry name" value="RESPONSE_REGULATORY"/>
    <property type="match status" value="1"/>
</dbReference>
<dbReference type="Pfam" id="PF00072">
    <property type="entry name" value="Response_reg"/>
    <property type="match status" value="1"/>
</dbReference>
<reference evidence="14 15" key="1">
    <citation type="submission" date="2020-01" db="EMBL/GenBank/DDBJ databases">
        <title>Genome analysis of Anaerocolumna sp. CBA3638.</title>
        <authorList>
            <person name="Kim J."/>
            <person name="Roh S.W."/>
        </authorList>
    </citation>
    <scope>NUCLEOTIDE SEQUENCE [LARGE SCALE GENOMIC DNA]</scope>
    <source>
        <strain evidence="14 15">CBA3638</strain>
    </source>
</reference>
<keyword evidence="7" id="KW-0238">DNA-binding</keyword>
<protein>
    <recommendedName>
        <fullName evidence="2">Stage 0 sporulation protein A homolog</fullName>
    </recommendedName>
</protein>
<dbReference type="InterPro" id="IPR011006">
    <property type="entry name" value="CheY-like_superfamily"/>
</dbReference>
<dbReference type="InterPro" id="IPR051552">
    <property type="entry name" value="HptR"/>
</dbReference>
<dbReference type="SUPFAM" id="SSF52172">
    <property type="entry name" value="CheY-like"/>
    <property type="match status" value="1"/>
</dbReference>
<dbReference type="PANTHER" id="PTHR42713">
    <property type="entry name" value="HISTIDINE KINASE-RELATED"/>
    <property type="match status" value="1"/>
</dbReference>
<dbReference type="GO" id="GO:0003700">
    <property type="term" value="F:DNA-binding transcription factor activity"/>
    <property type="evidence" value="ECO:0007669"/>
    <property type="project" value="InterPro"/>
</dbReference>
<feature type="coiled-coil region" evidence="11">
    <location>
        <begin position="388"/>
        <end position="422"/>
    </location>
</feature>
<dbReference type="EMBL" id="CP048000">
    <property type="protein sequence ID" value="QHQ61627.1"/>
    <property type="molecule type" value="Genomic_DNA"/>
</dbReference>
<dbReference type="CDD" id="cd17536">
    <property type="entry name" value="REC_YesN-like"/>
    <property type="match status" value="1"/>
</dbReference>
<keyword evidence="15" id="KW-1185">Reference proteome</keyword>